<dbReference type="OrthoDB" id="9780153at2"/>
<keyword evidence="3 9" id="KW-0238">DNA-binding</keyword>
<dbReference type="PROSITE" id="PS50043">
    <property type="entry name" value="HTH_LUXR_2"/>
    <property type="match status" value="1"/>
</dbReference>
<dbReference type="SMART" id="SM00421">
    <property type="entry name" value="HTH_LUXR"/>
    <property type="match status" value="1"/>
</dbReference>
<dbReference type="AlphaFoldDB" id="A0A347SRN9"/>
<dbReference type="PRINTS" id="PR00038">
    <property type="entry name" value="HTHLUXR"/>
</dbReference>
<dbReference type="Pfam" id="PF00196">
    <property type="entry name" value="GerE"/>
    <property type="match status" value="1"/>
</dbReference>
<dbReference type="SUPFAM" id="SSF46894">
    <property type="entry name" value="C-terminal effector domain of the bipartite response regulators"/>
    <property type="match status" value="1"/>
</dbReference>
<dbReference type="PROSITE" id="PS50110">
    <property type="entry name" value="RESPONSE_REGULATORY"/>
    <property type="match status" value="1"/>
</dbReference>
<proteinExistence type="predicted"/>
<dbReference type="InterPro" id="IPR011006">
    <property type="entry name" value="CheY-like_superfamily"/>
</dbReference>
<dbReference type="SMART" id="SM00448">
    <property type="entry name" value="REC"/>
    <property type="match status" value="1"/>
</dbReference>
<evidence type="ECO:0000313" key="9">
    <source>
        <dbReference type="EMBL" id="RHW50019.1"/>
    </source>
</evidence>
<evidence type="ECO:0000256" key="4">
    <source>
        <dbReference type="ARBA" id="ARBA00023163"/>
    </source>
</evidence>
<sequence>MLKIVVVDDDRLVTQALTTIINANSNLQVVACGHDGKQAIQAYEQYQPDVLLLDIRMPEQSGLVATQTIMQAHPQAKILLLTTFVDDEYIQQALQLGVKGYLVKQNLDAIIPAIKAVANNQSVFGNEIMNKIQPVAHTHIDVFSQDLTTREQEILTQVAAGKNNKEIAQSIYLSEGTVRNYISQLLDKLQVRDRTQLAIYYYQNCQN</sequence>
<dbReference type="GO" id="GO:0000160">
    <property type="term" value="P:phosphorelay signal transduction system"/>
    <property type="evidence" value="ECO:0007669"/>
    <property type="project" value="InterPro"/>
</dbReference>
<evidence type="ECO:0000256" key="2">
    <source>
        <dbReference type="ARBA" id="ARBA00023015"/>
    </source>
</evidence>
<dbReference type="Proteomes" id="UP000284822">
    <property type="component" value="Unassembled WGS sequence"/>
</dbReference>
<dbReference type="EMBL" id="QOCR01000004">
    <property type="protein sequence ID" value="RHW50019.1"/>
    <property type="molecule type" value="Genomic_DNA"/>
</dbReference>
<keyword evidence="10" id="KW-1185">Reference proteome</keyword>
<dbReference type="Proteomes" id="UP000284109">
    <property type="component" value="Unassembled WGS sequence"/>
</dbReference>
<feature type="domain" description="HTH luxR-type" evidence="6">
    <location>
        <begin position="140"/>
        <end position="205"/>
    </location>
</feature>
<reference evidence="10 11" key="1">
    <citation type="submission" date="2018-07" db="EMBL/GenBank/DDBJ databases">
        <title>Genome sequences of six Lactobacillus spp. isolated from bumble bee guts.</title>
        <authorList>
            <person name="Motta E.V.S."/>
            <person name="Moran N.A."/>
        </authorList>
    </citation>
    <scope>NUCLEOTIDE SEQUENCE [LARGE SCALE GENOMIC DNA]</scope>
    <source>
        <strain evidence="9 10">BI-1.1</strain>
        <strain evidence="8 11">LV-8.1</strain>
    </source>
</reference>
<organism evidence="9 10">
    <name type="scientific">Bombilactobacillus bombi</name>
    <dbReference type="NCBI Taxonomy" id="1303590"/>
    <lineage>
        <taxon>Bacteria</taxon>
        <taxon>Bacillati</taxon>
        <taxon>Bacillota</taxon>
        <taxon>Bacilli</taxon>
        <taxon>Lactobacillales</taxon>
        <taxon>Lactobacillaceae</taxon>
        <taxon>Bombilactobacillus</taxon>
    </lineage>
</organism>
<dbReference type="SUPFAM" id="SSF52172">
    <property type="entry name" value="CheY-like"/>
    <property type="match status" value="1"/>
</dbReference>
<dbReference type="EMBL" id="QOCS01000009">
    <property type="protein sequence ID" value="RHW46831.1"/>
    <property type="molecule type" value="Genomic_DNA"/>
</dbReference>
<protein>
    <submittedName>
        <fullName evidence="9">DNA-binding response regulator</fullName>
    </submittedName>
</protein>
<dbReference type="PANTHER" id="PTHR43214">
    <property type="entry name" value="TWO-COMPONENT RESPONSE REGULATOR"/>
    <property type="match status" value="1"/>
</dbReference>
<dbReference type="KEGG" id="lbm:DS830_04095"/>
<dbReference type="InterPro" id="IPR001789">
    <property type="entry name" value="Sig_transdc_resp-reg_receiver"/>
</dbReference>
<dbReference type="Pfam" id="PF00072">
    <property type="entry name" value="Response_reg"/>
    <property type="match status" value="1"/>
</dbReference>
<keyword evidence="2" id="KW-0805">Transcription regulation</keyword>
<evidence type="ECO:0000256" key="3">
    <source>
        <dbReference type="ARBA" id="ARBA00023125"/>
    </source>
</evidence>
<evidence type="ECO:0000313" key="8">
    <source>
        <dbReference type="EMBL" id="RHW46831.1"/>
    </source>
</evidence>
<name>A0A347SRN9_9LACO</name>
<comment type="caution">
    <text evidence="9">The sequence shown here is derived from an EMBL/GenBank/DDBJ whole genome shotgun (WGS) entry which is preliminary data.</text>
</comment>
<dbReference type="GO" id="GO:0003677">
    <property type="term" value="F:DNA binding"/>
    <property type="evidence" value="ECO:0007669"/>
    <property type="project" value="UniProtKB-KW"/>
</dbReference>
<dbReference type="Gene3D" id="3.40.50.2300">
    <property type="match status" value="1"/>
</dbReference>
<keyword evidence="4" id="KW-0804">Transcription</keyword>
<dbReference type="InterPro" id="IPR039420">
    <property type="entry name" value="WalR-like"/>
</dbReference>
<feature type="domain" description="Response regulatory" evidence="7">
    <location>
        <begin position="3"/>
        <end position="119"/>
    </location>
</feature>
<evidence type="ECO:0000313" key="11">
    <source>
        <dbReference type="Proteomes" id="UP000284822"/>
    </source>
</evidence>
<dbReference type="InterPro" id="IPR058245">
    <property type="entry name" value="NreC/VraR/RcsB-like_REC"/>
</dbReference>
<evidence type="ECO:0000256" key="1">
    <source>
        <dbReference type="ARBA" id="ARBA00022553"/>
    </source>
</evidence>
<dbReference type="InterPro" id="IPR016032">
    <property type="entry name" value="Sig_transdc_resp-reg_C-effctor"/>
</dbReference>
<accession>A0A347SRN9</accession>
<dbReference type="PANTHER" id="PTHR43214:SF43">
    <property type="entry name" value="TWO-COMPONENT RESPONSE REGULATOR"/>
    <property type="match status" value="1"/>
</dbReference>
<evidence type="ECO:0000259" key="7">
    <source>
        <dbReference type="PROSITE" id="PS50110"/>
    </source>
</evidence>
<feature type="modified residue" description="4-aspartylphosphate" evidence="5">
    <location>
        <position position="54"/>
    </location>
</feature>
<dbReference type="RefSeq" id="WP_118902237.1">
    <property type="nucleotide sequence ID" value="NZ_CP031513.1"/>
</dbReference>
<dbReference type="InterPro" id="IPR000792">
    <property type="entry name" value="Tscrpt_reg_LuxR_C"/>
</dbReference>
<evidence type="ECO:0000259" key="6">
    <source>
        <dbReference type="PROSITE" id="PS50043"/>
    </source>
</evidence>
<evidence type="ECO:0000313" key="10">
    <source>
        <dbReference type="Proteomes" id="UP000284109"/>
    </source>
</evidence>
<dbReference type="CDD" id="cd17535">
    <property type="entry name" value="REC_NarL-like"/>
    <property type="match status" value="1"/>
</dbReference>
<evidence type="ECO:0000256" key="5">
    <source>
        <dbReference type="PROSITE-ProRule" id="PRU00169"/>
    </source>
</evidence>
<gene>
    <name evidence="9" type="ORF">DS831_07610</name>
    <name evidence="8" type="ORF">DS832_04910</name>
</gene>
<dbReference type="GO" id="GO:0006355">
    <property type="term" value="P:regulation of DNA-templated transcription"/>
    <property type="evidence" value="ECO:0007669"/>
    <property type="project" value="InterPro"/>
</dbReference>
<dbReference type="CDD" id="cd06170">
    <property type="entry name" value="LuxR_C_like"/>
    <property type="match status" value="1"/>
</dbReference>
<keyword evidence="1 5" id="KW-0597">Phosphoprotein</keyword>